<evidence type="ECO:0000313" key="7">
    <source>
        <dbReference type="Proteomes" id="UP000663842"/>
    </source>
</evidence>
<keyword evidence="2" id="KW-0812">Transmembrane</keyword>
<dbReference type="Proteomes" id="UP000663856">
    <property type="component" value="Unassembled WGS sequence"/>
</dbReference>
<dbReference type="Proteomes" id="UP000663842">
    <property type="component" value="Unassembled WGS sequence"/>
</dbReference>
<dbReference type="EMBL" id="CAJOBG010002513">
    <property type="protein sequence ID" value="CAF4011682.1"/>
    <property type="molecule type" value="Genomic_DNA"/>
</dbReference>
<dbReference type="EMBL" id="CAJNRF010006457">
    <property type="protein sequence ID" value="CAF2081327.1"/>
    <property type="molecule type" value="Genomic_DNA"/>
</dbReference>
<protein>
    <submittedName>
        <fullName evidence="5">Uncharacterized protein</fullName>
    </submittedName>
</protein>
<feature type="compositionally biased region" description="Polar residues" evidence="1">
    <location>
        <begin position="1"/>
        <end position="10"/>
    </location>
</feature>
<reference evidence="5" key="1">
    <citation type="submission" date="2021-02" db="EMBL/GenBank/DDBJ databases">
        <authorList>
            <person name="Nowell W R."/>
        </authorList>
    </citation>
    <scope>NUCLEOTIDE SEQUENCE</scope>
</reference>
<dbReference type="Proteomes" id="UP000663866">
    <property type="component" value="Unassembled WGS sequence"/>
</dbReference>
<comment type="caution">
    <text evidence="5">The sequence shown here is derived from an EMBL/GenBank/DDBJ whole genome shotgun (WGS) entry which is preliminary data.</text>
</comment>
<accession>A0A819AE21</accession>
<evidence type="ECO:0000313" key="8">
    <source>
        <dbReference type="Proteomes" id="UP000663866"/>
    </source>
</evidence>
<dbReference type="AlphaFoldDB" id="A0A819AE21"/>
<evidence type="ECO:0000313" key="4">
    <source>
        <dbReference type="EMBL" id="CAF2112187.1"/>
    </source>
</evidence>
<organism evidence="5 7">
    <name type="scientific">Rotaria magnacalcarata</name>
    <dbReference type="NCBI Taxonomy" id="392030"/>
    <lineage>
        <taxon>Eukaryota</taxon>
        <taxon>Metazoa</taxon>
        <taxon>Spiralia</taxon>
        <taxon>Gnathifera</taxon>
        <taxon>Rotifera</taxon>
        <taxon>Eurotatoria</taxon>
        <taxon>Bdelloidea</taxon>
        <taxon>Philodinida</taxon>
        <taxon>Philodinidae</taxon>
        <taxon>Rotaria</taxon>
    </lineage>
</organism>
<evidence type="ECO:0000256" key="2">
    <source>
        <dbReference type="SAM" id="Phobius"/>
    </source>
</evidence>
<keyword evidence="2" id="KW-1133">Transmembrane helix</keyword>
<sequence>MTEQFQNIDSIQHDSPAPLSVKDLNDRRLRPQPNSNKRKVPLRVQESKTPKNAVRLRPTEISIHFKWALILTILCFFILGPCWALYKTFTLRRMIRQRELDAAERLSNRISSVLIVSTILGIFAWVVFLFCSVGLLITGGLLSAKLV</sequence>
<evidence type="ECO:0000313" key="5">
    <source>
        <dbReference type="EMBL" id="CAF3776295.1"/>
    </source>
</evidence>
<keyword evidence="8" id="KW-1185">Reference proteome</keyword>
<name>A0A819AE21_9BILA</name>
<feature type="transmembrane region" description="Helical" evidence="2">
    <location>
        <begin position="110"/>
        <end position="137"/>
    </location>
</feature>
<evidence type="ECO:0000256" key="1">
    <source>
        <dbReference type="SAM" id="MobiDB-lite"/>
    </source>
</evidence>
<gene>
    <name evidence="6" type="ORF">OVN521_LOCUS15659</name>
    <name evidence="5" type="ORF">UXM345_LOCUS3429</name>
    <name evidence="3" type="ORF">WKI299_LOCUS16320</name>
    <name evidence="4" type="ORF">XDN619_LOCUS20957</name>
</gene>
<evidence type="ECO:0000313" key="6">
    <source>
        <dbReference type="EMBL" id="CAF4011682.1"/>
    </source>
</evidence>
<feature type="region of interest" description="Disordered" evidence="1">
    <location>
        <begin position="1"/>
        <end position="44"/>
    </location>
</feature>
<dbReference type="EMBL" id="CAJNRG010009317">
    <property type="protein sequence ID" value="CAF2112187.1"/>
    <property type="molecule type" value="Genomic_DNA"/>
</dbReference>
<evidence type="ECO:0000313" key="3">
    <source>
        <dbReference type="EMBL" id="CAF2081327.1"/>
    </source>
</evidence>
<feature type="transmembrane region" description="Helical" evidence="2">
    <location>
        <begin position="67"/>
        <end position="89"/>
    </location>
</feature>
<dbReference type="Proteomes" id="UP000663887">
    <property type="component" value="Unassembled WGS sequence"/>
</dbReference>
<dbReference type="EMBL" id="CAJOBF010000222">
    <property type="protein sequence ID" value="CAF3776295.1"/>
    <property type="molecule type" value="Genomic_DNA"/>
</dbReference>
<proteinExistence type="predicted"/>
<keyword evidence="2" id="KW-0472">Membrane</keyword>